<dbReference type="KEGG" id="blac:94346584"/>
<accession>A0A976FME6</accession>
<dbReference type="AlphaFoldDB" id="A0A976FME6"/>
<dbReference type="InterPro" id="IPR003197">
    <property type="entry name" value="QCR7"/>
</dbReference>
<proteinExistence type="inferred from homology"/>
<sequence>MSLISKVASLYQKTISKSFGMYGLKYDDALVDTAAVQTALHWINDDEYQARTKRIARATDCSLKRSYLPDEIQAIQRPLDFYMYEKVAEAEKLAEERANLTRW</sequence>
<dbReference type="PANTHER" id="PTHR12022:SF0">
    <property type="entry name" value="CYTOCHROME B-C1 COMPLEX SUBUNIT 7"/>
    <property type="match status" value="1"/>
</dbReference>
<dbReference type="SUPFAM" id="SSF81524">
    <property type="entry name" value="14 kDa protein of cytochrome bc1 complex (Ubiquinol-cytochrome c reductase)"/>
    <property type="match status" value="1"/>
</dbReference>
<comment type="caution">
    <text evidence="9">The sequence shown here is derived from an EMBL/GenBank/DDBJ whole genome shotgun (WGS) entry which is preliminary data.</text>
</comment>
<dbReference type="PANTHER" id="PTHR12022">
    <property type="entry name" value="UBIQUINOL-CYTOCHROME C REDUCTASE COMPLEX 14 KD PROTEIN"/>
    <property type="match status" value="1"/>
</dbReference>
<dbReference type="GO" id="GO:0006122">
    <property type="term" value="P:mitochondrial electron transport, ubiquinol to cytochrome c"/>
    <property type="evidence" value="ECO:0007669"/>
    <property type="project" value="InterPro"/>
</dbReference>
<evidence type="ECO:0000313" key="10">
    <source>
        <dbReference type="Proteomes" id="UP000294530"/>
    </source>
</evidence>
<dbReference type="GO" id="GO:0005743">
    <property type="term" value="C:mitochondrial inner membrane"/>
    <property type="evidence" value="ECO:0007669"/>
    <property type="project" value="UniProtKB-SubCell"/>
</dbReference>
<comment type="subcellular location">
    <subcellularLocation>
        <location evidence="1">Mitochondrion inner membrane</location>
        <topology evidence="1">Peripheral membrane protein</topology>
        <orientation evidence="1">Matrix side</orientation>
    </subcellularLocation>
</comment>
<gene>
    <name evidence="9" type="ORF">CCR75_002816</name>
</gene>
<keyword evidence="4" id="KW-0679">Respiratory chain</keyword>
<keyword evidence="8" id="KW-0472">Membrane</keyword>
<keyword evidence="5" id="KW-0999">Mitochondrion inner membrane</keyword>
<name>A0A976FME6_BRELC</name>
<dbReference type="RefSeq" id="XP_067818882.1">
    <property type="nucleotide sequence ID" value="XM_067960913.1"/>
</dbReference>
<evidence type="ECO:0000256" key="7">
    <source>
        <dbReference type="ARBA" id="ARBA00023128"/>
    </source>
</evidence>
<dbReference type="Proteomes" id="UP000294530">
    <property type="component" value="Unassembled WGS sequence"/>
</dbReference>
<evidence type="ECO:0000256" key="4">
    <source>
        <dbReference type="ARBA" id="ARBA00022660"/>
    </source>
</evidence>
<dbReference type="Gene3D" id="1.10.1090.10">
    <property type="entry name" value="Cytochrome b-c1 complex subunit 7"/>
    <property type="match status" value="1"/>
</dbReference>
<dbReference type="EMBL" id="SHOA02000002">
    <property type="protein sequence ID" value="TDH69383.1"/>
    <property type="molecule type" value="Genomic_DNA"/>
</dbReference>
<comment type="similarity">
    <text evidence="2">Belongs to the UQCRB/QCR7 family.</text>
</comment>
<dbReference type="InterPro" id="IPR036544">
    <property type="entry name" value="QCR7_sf"/>
</dbReference>
<evidence type="ECO:0000256" key="6">
    <source>
        <dbReference type="ARBA" id="ARBA00022982"/>
    </source>
</evidence>
<evidence type="ECO:0000256" key="8">
    <source>
        <dbReference type="ARBA" id="ARBA00023136"/>
    </source>
</evidence>
<evidence type="ECO:0000256" key="3">
    <source>
        <dbReference type="ARBA" id="ARBA00022448"/>
    </source>
</evidence>
<dbReference type="GO" id="GO:0045275">
    <property type="term" value="C:respiratory chain complex III"/>
    <property type="evidence" value="ECO:0007669"/>
    <property type="project" value="InterPro"/>
</dbReference>
<evidence type="ECO:0008006" key="11">
    <source>
        <dbReference type="Google" id="ProtNLM"/>
    </source>
</evidence>
<keyword evidence="10" id="KW-1185">Reference proteome</keyword>
<reference evidence="9 10" key="1">
    <citation type="journal article" date="2021" name="Genome Biol.">
        <title>AFLAP: assembly-free linkage analysis pipeline using k-mers from genome sequencing data.</title>
        <authorList>
            <person name="Fletcher K."/>
            <person name="Zhang L."/>
            <person name="Gil J."/>
            <person name="Han R."/>
            <person name="Cavanaugh K."/>
            <person name="Michelmore R."/>
        </authorList>
    </citation>
    <scope>NUCLEOTIDE SEQUENCE [LARGE SCALE GENOMIC DNA]</scope>
    <source>
        <strain evidence="9 10">SF5</strain>
    </source>
</reference>
<evidence type="ECO:0000313" key="9">
    <source>
        <dbReference type="EMBL" id="TDH69383.1"/>
    </source>
</evidence>
<organism evidence="9 10">
    <name type="scientific">Bremia lactucae</name>
    <name type="common">Lettuce downy mildew</name>
    <dbReference type="NCBI Taxonomy" id="4779"/>
    <lineage>
        <taxon>Eukaryota</taxon>
        <taxon>Sar</taxon>
        <taxon>Stramenopiles</taxon>
        <taxon>Oomycota</taxon>
        <taxon>Peronosporomycetes</taxon>
        <taxon>Peronosporales</taxon>
        <taxon>Peronosporaceae</taxon>
        <taxon>Bremia</taxon>
    </lineage>
</organism>
<dbReference type="OrthoDB" id="425749at2759"/>
<evidence type="ECO:0000256" key="2">
    <source>
        <dbReference type="ARBA" id="ARBA00008554"/>
    </source>
</evidence>
<keyword evidence="7" id="KW-0496">Mitochondrion</keyword>
<keyword evidence="6" id="KW-0249">Electron transport</keyword>
<keyword evidence="3" id="KW-0813">Transport</keyword>
<protein>
    <recommendedName>
        <fullName evidence="11">Cytochrome b-c1 complex subunit 7</fullName>
    </recommendedName>
</protein>
<dbReference type="Pfam" id="PF02271">
    <property type="entry name" value="UCR_14kD"/>
    <property type="match status" value="1"/>
</dbReference>
<evidence type="ECO:0000256" key="1">
    <source>
        <dbReference type="ARBA" id="ARBA00004443"/>
    </source>
</evidence>
<evidence type="ECO:0000256" key="5">
    <source>
        <dbReference type="ARBA" id="ARBA00022792"/>
    </source>
</evidence>
<dbReference type="GeneID" id="94346584"/>